<keyword evidence="4" id="KW-0233">DNA recombination</keyword>
<dbReference type="GO" id="GO:0015074">
    <property type="term" value="P:DNA integration"/>
    <property type="evidence" value="ECO:0007669"/>
    <property type="project" value="UniProtKB-KW"/>
</dbReference>
<dbReference type="CDD" id="cd00801">
    <property type="entry name" value="INT_P4_C"/>
    <property type="match status" value="1"/>
</dbReference>
<dbReference type="PANTHER" id="PTHR30629">
    <property type="entry name" value="PROPHAGE INTEGRASE"/>
    <property type="match status" value="1"/>
</dbReference>
<keyword evidence="9" id="KW-1185">Reference proteome</keyword>
<dbReference type="Pfam" id="PF13356">
    <property type="entry name" value="Arm-DNA-bind_3"/>
    <property type="match status" value="1"/>
</dbReference>
<dbReference type="Proteomes" id="UP000190683">
    <property type="component" value="Unassembled WGS sequence"/>
</dbReference>
<dbReference type="Pfam" id="PF22022">
    <property type="entry name" value="Phage_int_M"/>
    <property type="match status" value="1"/>
</dbReference>
<keyword evidence="2" id="KW-0229">DNA integration</keyword>
<feature type="domain" description="Core-binding (CB)" evidence="7">
    <location>
        <begin position="106"/>
        <end position="195"/>
    </location>
</feature>
<evidence type="ECO:0000256" key="2">
    <source>
        <dbReference type="ARBA" id="ARBA00022908"/>
    </source>
</evidence>
<dbReference type="InterPro" id="IPR044068">
    <property type="entry name" value="CB"/>
</dbReference>
<keyword evidence="3 5" id="KW-0238">DNA-binding</keyword>
<evidence type="ECO:0000313" key="9">
    <source>
        <dbReference type="Proteomes" id="UP000190683"/>
    </source>
</evidence>
<dbReference type="InterPro" id="IPR010998">
    <property type="entry name" value="Integrase_recombinase_N"/>
</dbReference>
<evidence type="ECO:0000256" key="4">
    <source>
        <dbReference type="ARBA" id="ARBA00023172"/>
    </source>
</evidence>
<dbReference type="SUPFAM" id="SSF56349">
    <property type="entry name" value="DNA breaking-rejoining enzymes"/>
    <property type="match status" value="1"/>
</dbReference>
<evidence type="ECO:0000256" key="5">
    <source>
        <dbReference type="PROSITE-ProRule" id="PRU01248"/>
    </source>
</evidence>
<evidence type="ECO:0000256" key="1">
    <source>
        <dbReference type="ARBA" id="ARBA00008857"/>
    </source>
</evidence>
<evidence type="ECO:0000259" key="6">
    <source>
        <dbReference type="PROSITE" id="PS51898"/>
    </source>
</evidence>
<evidence type="ECO:0000256" key="3">
    <source>
        <dbReference type="ARBA" id="ARBA00023125"/>
    </source>
</evidence>
<gene>
    <name evidence="8" type="ORF">B0681_10035</name>
</gene>
<evidence type="ECO:0000313" key="8">
    <source>
        <dbReference type="EMBL" id="OOS23075.1"/>
    </source>
</evidence>
<sequence length="413" mass="48369">MYKHEIKKYPMSDTTIKSLKHDPSFKSAQDIPDGKIDGGTLYLRLTPEGGKQWRIRYKNPDNLKWQIAGLGSYPEITGSAAREAARIFMQKINNGEVNAKRSKHSLTFEAVAKKWIEDQKVASNWSNDNAKKTAERLANHIYPKMRNRPINRIKPQEWLDLFLEIYQKKNVKGDFMIETANRVRTHCRNIYDYAIVHDIATRNPINKIENHLKKNHPSSNLAHVSEYELPDLLKAIANIDNDIVRLYLQILSRTFLRPNELTQAKWCEFDFENKIWEIPANRMKKRRTHIVPLSSSVINLLTELKTWTGVSPYLFPSRATLNQPCTTQRFRNYLKKLGYHGEQTLHGFRHIASTKLNDFTDENGYKFDERVIEFSLAHQVNGVRGVYNKAQYLEDRRKLMDFYSNWIDKLEKS</sequence>
<dbReference type="InterPro" id="IPR038488">
    <property type="entry name" value="Integrase_DNA-bd_sf"/>
</dbReference>
<protein>
    <recommendedName>
        <fullName evidence="10">Integrase</fullName>
    </recommendedName>
</protein>
<dbReference type="Pfam" id="PF00589">
    <property type="entry name" value="Phage_integrase"/>
    <property type="match status" value="1"/>
</dbReference>
<dbReference type="PROSITE" id="PS51900">
    <property type="entry name" value="CB"/>
    <property type="match status" value="1"/>
</dbReference>
<comment type="similarity">
    <text evidence="1">Belongs to the 'phage' integrase family.</text>
</comment>
<dbReference type="Gene3D" id="1.10.150.130">
    <property type="match status" value="1"/>
</dbReference>
<dbReference type="InterPro" id="IPR025166">
    <property type="entry name" value="Integrase_DNA_bind_dom"/>
</dbReference>
<dbReference type="Gene3D" id="1.10.443.10">
    <property type="entry name" value="Intergrase catalytic core"/>
    <property type="match status" value="1"/>
</dbReference>
<dbReference type="InterPro" id="IPR050808">
    <property type="entry name" value="Phage_Integrase"/>
</dbReference>
<accession>A0A1T0CL79</accession>
<evidence type="ECO:0000259" key="7">
    <source>
        <dbReference type="PROSITE" id="PS51900"/>
    </source>
</evidence>
<dbReference type="InterPro" id="IPR013762">
    <property type="entry name" value="Integrase-like_cat_sf"/>
</dbReference>
<evidence type="ECO:0008006" key="10">
    <source>
        <dbReference type="Google" id="ProtNLM"/>
    </source>
</evidence>
<reference evidence="8 9" key="1">
    <citation type="submission" date="2017-02" db="EMBL/GenBank/DDBJ databases">
        <title>Draft genome sequence of Moraxella porci CCUG 54912T type strain.</title>
        <authorList>
            <person name="Salva-Serra F."/>
            <person name="Engstrom-Jakobsson H."/>
            <person name="Thorell K."/>
            <person name="Jaen-Luchoro D."/>
            <person name="Gonzales-Siles L."/>
            <person name="Karlsson R."/>
            <person name="Yazdan S."/>
            <person name="Boulund F."/>
            <person name="Johnning A."/>
            <person name="Engstrand L."/>
            <person name="Kristiansson E."/>
            <person name="Moore E."/>
        </authorList>
    </citation>
    <scope>NUCLEOTIDE SEQUENCE [LARGE SCALE GENOMIC DNA]</scope>
    <source>
        <strain evidence="8 9">CCUG 54912</strain>
    </source>
</reference>
<dbReference type="PANTHER" id="PTHR30629:SF2">
    <property type="entry name" value="PROPHAGE INTEGRASE INTS-RELATED"/>
    <property type="match status" value="1"/>
</dbReference>
<name>A0A1T0CL79_9GAMM</name>
<dbReference type="InterPro" id="IPR002104">
    <property type="entry name" value="Integrase_catalytic"/>
</dbReference>
<organism evidence="8 9">
    <name type="scientific">Moraxella porci DSM 25326</name>
    <dbReference type="NCBI Taxonomy" id="573983"/>
    <lineage>
        <taxon>Bacteria</taxon>
        <taxon>Pseudomonadati</taxon>
        <taxon>Pseudomonadota</taxon>
        <taxon>Gammaproteobacteria</taxon>
        <taxon>Moraxellales</taxon>
        <taxon>Moraxellaceae</taxon>
        <taxon>Moraxella</taxon>
    </lineage>
</organism>
<feature type="domain" description="Tyr recombinase" evidence="6">
    <location>
        <begin position="219"/>
        <end position="401"/>
    </location>
</feature>
<dbReference type="AlphaFoldDB" id="A0A1T0CL79"/>
<dbReference type="PROSITE" id="PS51898">
    <property type="entry name" value="TYR_RECOMBINASE"/>
    <property type="match status" value="1"/>
</dbReference>
<proteinExistence type="inferred from homology"/>
<comment type="caution">
    <text evidence="8">The sequence shown here is derived from an EMBL/GenBank/DDBJ whole genome shotgun (WGS) entry which is preliminary data.</text>
</comment>
<dbReference type="GO" id="GO:0006310">
    <property type="term" value="P:DNA recombination"/>
    <property type="evidence" value="ECO:0007669"/>
    <property type="project" value="UniProtKB-KW"/>
</dbReference>
<dbReference type="InterPro" id="IPR053876">
    <property type="entry name" value="Phage_int_M"/>
</dbReference>
<dbReference type="GO" id="GO:0003677">
    <property type="term" value="F:DNA binding"/>
    <property type="evidence" value="ECO:0007669"/>
    <property type="project" value="UniProtKB-UniRule"/>
</dbReference>
<dbReference type="EMBL" id="MUYV01000021">
    <property type="protein sequence ID" value="OOS23075.1"/>
    <property type="molecule type" value="Genomic_DNA"/>
</dbReference>
<dbReference type="Gene3D" id="3.30.160.390">
    <property type="entry name" value="Integrase, DNA-binding domain"/>
    <property type="match status" value="1"/>
</dbReference>
<dbReference type="InterPro" id="IPR011010">
    <property type="entry name" value="DNA_brk_join_enz"/>
</dbReference>